<dbReference type="SUPFAM" id="SSF51905">
    <property type="entry name" value="FAD/NAD(P)-binding domain"/>
    <property type="match status" value="2"/>
</dbReference>
<dbReference type="RefSeq" id="XP_016843082.1">
    <property type="nucleotide sequence ID" value="XM_016987593.3"/>
</dbReference>
<evidence type="ECO:0000256" key="4">
    <source>
        <dbReference type="ARBA" id="ARBA00022827"/>
    </source>
</evidence>
<keyword evidence="10" id="KW-1185">Reference proteome</keyword>
<comment type="cofactor">
    <cofactor evidence="1 8">
        <name>FAD</name>
        <dbReference type="ChEBI" id="CHEBI:57692"/>
    </cofactor>
</comment>
<evidence type="ECO:0000256" key="2">
    <source>
        <dbReference type="ARBA" id="ARBA00009183"/>
    </source>
</evidence>
<dbReference type="Proteomes" id="UP000002358">
    <property type="component" value="Chromosome 4"/>
</dbReference>
<keyword evidence="6 8" id="KW-0560">Oxidoreductase</keyword>
<keyword evidence="4 8" id="KW-0274">FAD</keyword>
<dbReference type="InterPro" id="IPR000960">
    <property type="entry name" value="Flavin_mOase"/>
</dbReference>
<evidence type="ECO:0000256" key="6">
    <source>
        <dbReference type="ARBA" id="ARBA00023002"/>
    </source>
</evidence>
<keyword evidence="7 8" id="KW-0503">Monooxygenase</keyword>
<dbReference type="Gene3D" id="3.50.50.60">
    <property type="entry name" value="FAD/NAD(P)-binding domain"/>
    <property type="match status" value="2"/>
</dbReference>
<sequence>MWAAMLARRPPSRNPPIKQNIISDTNYQKLYIRPPETQSALVSYEKIIRRTSSSAAAVEMWLSKKKGLSLLLAGLCLFSSASAGIATTTKKKQVCVVGAGATGLASIKQFADSSDEFDVVAFERNSEVGGLWIYSESVDLDEHNLPVHSSMYKYLRTNLPKELMAFPDYRHFHGDERSCVTHETVLAYLNNYTDHFNLRQYIKLNTMVDKVTPILGEGDSTTTKYSVESRDLNTNETAETSCDAIAVCNGHYFKPRMPKIPGIETFPGKLMHSHYYRKPEDFADQTVVVLGASSSGVDISIEIAEHAKTVYLSHNKDKIKSPLSSNLVQVAGVVSANGSGLSLEDGGLITADTFVYCTGYVFSYPFLDEKSGIELRDNHVLPLYKHLVNVDQPSMAFVGLPLLVVHFPLFYVQARYFVSLLRGKAKLPSRELMLADANELHGRPERYAHFLGDAQWAYNDELAEAGAFERLPSYYRNGYQIWHAYRTKNVLGYKLSNLRVHDNGDVELVHPSQNNGLLEGA</sequence>
<keyword evidence="5" id="KW-0521">NADP</keyword>
<accession>A0A7M7ITC8</accession>
<dbReference type="KEGG" id="nvi:100119725"/>
<dbReference type="PANTHER" id="PTHR23023">
    <property type="entry name" value="DIMETHYLANILINE MONOOXYGENASE"/>
    <property type="match status" value="1"/>
</dbReference>
<dbReference type="PRINTS" id="PR00370">
    <property type="entry name" value="FMOXYGENASE"/>
</dbReference>
<dbReference type="OrthoDB" id="66881at2759"/>
<organism evidence="9 10">
    <name type="scientific">Nasonia vitripennis</name>
    <name type="common">Parasitic wasp</name>
    <dbReference type="NCBI Taxonomy" id="7425"/>
    <lineage>
        <taxon>Eukaryota</taxon>
        <taxon>Metazoa</taxon>
        <taxon>Ecdysozoa</taxon>
        <taxon>Arthropoda</taxon>
        <taxon>Hexapoda</taxon>
        <taxon>Insecta</taxon>
        <taxon>Pterygota</taxon>
        <taxon>Neoptera</taxon>
        <taxon>Endopterygota</taxon>
        <taxon>Hymenoptera</taxon>
        <taxon>Apocrita</taxon>
        <taxon>Proctotrupomorpha</taxon>
        <taxon>Chalcidoidea</taxon>
        <taxon>Pteromalidae</taxon>
        <taxon>Pteromalinae</taxon>
        <taxon>Nasonia</taxon>
    </lineage>
</organism>
<dbReference type="EC" id="1.-.-.-" evidence="8"/>
<keyword evidence="3 8" id="KW-0285">Flavoprotein</keyword>
<dbReference type="InParanoid" id="A0A7M7ITC8"/>
<evidence type="ECO:0000256" key="5">
    <source>
        <dbReference type="ARBA" id="ARBA00022857"/>
    </source>
</evidence>
<protein>
    <recommendedName>
        <fullName evidence="8">Flavin-containing monooxygenase</fullName>
        <ecNumber evidence="8">1.-.-.-</ecNumber>
    </recommendedName>
</protein>
<dbReference type="GO" id="GO:0004499">
    <property type="term" value="F:N,N-dimethylaniline monooxygenase activity"/>
    <property type="evidence" value="ECO:0007669"/>
    <property type="project" value="InterPro"/>
</dbReference>
<evidence type="ECO:0000256" key="3">
    <source>
        <dbReference type="ARBA" id="ARBA00022630"/>
    </source>
</evidence>
<dbReference type="EnsemblMetazoa" id="XM_016987593">
    <property type="protein sequence ID" value="XP_016843082"/>
    <property type="gene ID" value="LOC100119725"/>
</dbReference>
<evidence type="ECO:0000313" key="10">
    <source>
        <dbReference type="Proteomes" id="UP000002358"/>
    </source>
</evidence>
<dbReference type="FunFam" id="3.50.50.60:FF:000138">
    <property type="entry name" value="Flavin-containing monooxygenase"/>
    <property type="match status" value="1"/>
</dbReference>
<comment type="similarity">
    <text evidence="2 8">Belongs to the FMO family.</text>
</comment>
<name>A0A7M7ITC8_NASVI</name>
<dbReference type="GeneID" id="100119725"/>
<dbReference type="InterPro" id="IPR050346">
    <property type="entry name" value="FMO-like"/>
</dbReference>
<dbReference type="InterPro" id="IPR036188">
    <property type="entry name" value="FAD/NAD-bd_sf"/>
</dbReference>
<dbReference type="AlphaFoldDB" id="A0A7M7ITC8"/>
<reference evidence="9" key="1">
    <citation type="submission" date="2021-01" db="UniProtKB">
        <authorList>
            <consortium name="EnsemblMetazoa"/>
        </authorList>
    </citation>
    <scope>IDENTIFICATION</scope>
</reference>
<evidence type="ECO:0000313" key="9">
    <source>
        <dbReference type="EnsemblMetazoa" id="XP_016843082"/>
    </source>
</evidence>
<proteinExistence type="inferred from homology"/>
<dbReference type="InterPro" id="IPR020946">
    <property type="entry name" value="Flavin_mOase-like"/>
</dbReference>
<evidence type="ECO:0000256" key="7">
    <source>
        <dbReference type="ARBA" id="ARBA00023033"/>
    </source>
</evidence>
<dbReference type="Pfam" id="PF00743">
    <property type="entry name" value="FMO-like"/>
    <property type="match status" value="2"/>
</dbReference>
<dbReference type="GO" id="GO:0050660">
    <property type="term" value="F:flavin adenine dinucleotide binding"/>
    <property type="evidence" value="ECO:0007669"/>
    <property type="project" value="InterPro"/>
</dbReference>
<dbReference type="GO" id="GO:0050661">
    <property type="term" value="F:NADP binding"/>
    <property type="evidence" value="ECO:0007669"/>
    <property type="project" value="InterPro"/>
</dbReference>
<evidence type="ECO:0000256" key="8">
    <source>
        <dbReference type="RuleBase" id="RU361177"/>
    </source>
</evidence>
<evidence type="ECO:0000256" key="1">
    <source>
        <dbReference type="ARBA" id="ARBA00001974"/>
    </source>
</evidence>
<dbReference type="SMR" id="A0A7M7ITC8"/>